<sequence length="149" mass="15958">MQQKLETRAFDQVASVLQPGEQPIAAARALVGKFSASRFGTALKQSLIMEGGGALLSTVLTKTSKQFVVVTDRRVLFLTQTFLGGPGKRIIGELPRNQVTLAESKFATMSVLRLAFGDQEGDGISLTFPRVDKKNAESLAAALQHTPVA</sequence>
<evidence type="ECO:0000313" key="2">
    <source>
        <dbReference type="Proteomes" id="UP000603200"/>
    </source>
</evidence>
<keyword evidence="2" id="KW-1185">Reference proteome</keyword>
<dbReference type="Proteomes" id="UP000603200">
    <property type="component" value="Unassembled WGS sequence"/>
</dbReference>
<reference evidence="1 2" key="1">
    <citation type="submission" date="2021-01" db="EMBL/GenBank/DDBJ databases">
        <title>Whole genome shotgun sequence of Actinoplanes humidus NBRC 14915.</title>
        <authorList>
            <person name="Komaki H."/>
            <person name="Tamura T."/>
        </authorList>
    </citation>
    <scope>NUCLEOTIDE SEQUENCE [LARGE SCALE GENOMIC DNA]</scope>
    <source>
        <strain evidence="1 2">NBRC 14915</strain>
    </source>
</reference>
<proteinExistence type="predicted"/>
<name>A0ABQ4A221_9ACTN</name>
<comment type="caution">
    <text evidence="1">The sequence shown here is derived from an EMBL/GenBank/DDBJ whole genome shotgun (WGS) entry which is preliminary data.</text>
</comment>
<dbReference type="RefSeq" id="WP_203841751.1">
    <property type="nucleotide sequence ID" value="NZ_BAAATV010000009.1"/>
</dbReference>
<gene>
    <name evidence="1" type="ORF">Ahu01nite_078610</name>
</gene>
<evidence type="ECO:0000313" key="1">
    <source>
        <dbReference type="EMBL" id="GIE24759.1"/>
    </source>
</evidence>
<accession>A0ABQ4A221</accession>
<dbReference type="EMBL" id="BOMN01000112">
    <property type="protein sequence ID" value="GIE24759.1"/>
    <property type="molecule type" value="Genomic_DNA"/>
</dbReference>
<organism evidence="1 2">
    <name type="scientific">Winogradskya humida</name>
    <dbReference type="NCBI Taxonomy" id="113566"/>
    <lineage>
        <taxon>Bacteria</taxon>
        <taxon>Bacillati</taxon>
        <taxon>Actinomycetota</taxon>
        <taxon>Actinomycetes</taxon>
        <taxon>Micromonosporales</taxon>
        <taxon>Micromonosporaceae</taxon>
        <taxon>Winogradskya</taxon>
    </lineage>
</organism>
<evidence type="ECO:0008006" key="3">
    <source>
        <dbReference type="Google" id="ProtNLM"/>
    </source>
</evidence>
<protein>
    <recommendedName>
        <fullName evidence="3">PH (Pleckstrin Homology) domain-containing protein</fullName>
    </recommendedName>
</protein>